<organism evidence="2 3">
    <name type="scientific">Pontibacter locisalis</name>
    <dbReference type="NCBI Taxonomy" id="1719035"/>
    <lineage>
        <taxon>Bacteria</taxon>
        <taxon>Pseudomonadati</taxon>
        <taxon>Bacteroidota</taxon>
        <taxon>Cytophagia</taxon>
        <taxon>Cytophagales</taxon>
        <taxon>Hymenobacteraceae</taxon>
        <taxon>Pontibacter</taxon>
    </lineage>
</organism>
<dbReference type="EMBL" id="JBHULU010000004">
    <property type="protein sequence ID" value="MFD2513095.1"/>
    <property type="molecule type" value="Genomic_DNA"/>
</dbReference>
<protein>
    <recommendedName>
        <fullName evidence="4">Phosphatidate cytidylyltransferase</fullName>
    </recommendedName>
</protein>
<comment type="caution">
    <text evidence="2">The sequence shown here is derived from an EMBL/GenBank/DDBJ whole genome shotgun (WGS) entry which is preliminary data.</text>
</comment>
<keyword evidence="1" id="KW-0472">Membrane</keyword>
<reference evidence="3" key="1">
    <citation type="journal article" date="2019" name="Int. J. Syst. Evol. Microbiol.">
        <title>The Global Catalogue of Microorganisms (GCM) 10K type strain sequencing project: providing services to taxonomists for standard genome sequencing and annotation.</title>
        <authorList>
            <consortium name="The Broad Institute Genomics Platform"/>
            <consortium name="The Broad Institute Genome Sequencing Center for Infectious Disease"/>
            <person name="Wu L."/>
            <person name="Ma J."/>
        </authorList>
    </citation>
    <scope>NUCLEOTIDE SEQUENCE [LARGE SCALE GENOMIC DNA]</scope>
    <source>
        <strain evidence="3">KCTC 42498</strain>
    </source>
</reference>
<feature type="transmembrane region" description="Helical" evidence="1">
    <location>
        <begin position="32"/>
        <end position="51"/>
    </location>
</feature>
<dbReference type="RefSeq" id="WP_377503553.1">
    <property type="nucleotide sequence ID" value="NZ_JBHULU010000004.1"/>
</dbReference>
<evidence type="ECO:0000256" key="1">
    <source>
        <dbReference type="SAM" id="Phobius"/>
    </source>
</evidence>
<gene>
    <name evidence="2" type="ORF">ACFSRY_04410</name>
</gene>
<evidence type="ECO:0000313" key="2">
    <source>
        <dbReference type="EMBL" id="MFD2513095.1"/>
    </source>
</evidence>
<keyword evidence="1" id="KW-0812">Transmembrane</keyword>
<dbReference type="Proteomes" id="UP001597544">
    <property type="component" value="Unassembled WGS sequence"/>
</dbReference>
<dbReference type="PROSITE" id="PS51257">
    <property type="entry name" value="PROKAR_LIPOPROTEIN"/>
    <property type="match status" value="1"/>
</dbReference>
<evidence type="ECO:0000313" key="3">
    <source>
        <dbReference type="Proteomes" id="UP001597544"/>
    </source>
</evidence>
<keyword evidence="3" id="KW-1185">Reference proteome</keyword>
<sequence>MKNIKPYLMAIIILLTFTLSSCELVGDIFEAGMWTALIIIVIVVLLITWLFRKIRR</sequence>
<evidence type="ECO:0008006" key="4">
    <source>
        <dbReference type="Google" id="ProtNLM"/>
    </source>
</evidence>
<keyword evidence="1" id="KW-1133">Transmembrane helix</keyword>
<proteinExistence type="predicted"/>
<accession>A0ABW5IM68</accession>
<name>A0ABW5IM68_9BACT</name>